<evidence type="ECO:0000313" key="7">
    <source>
        <dbReference type="Proteomes" id="UP001240236"/>
    </source>
</evidence>
<dbReference type="SUPFAM" id="SSF46894">
    <property type="entry name" value="C-terminal effector domain of the bipartite response regulators"/>
    <property type="match status" value="1"/>
</dbReference>
<keyword evidence="2 6" id="KW-0238">DNA-binding</keyword>
<evidence type="ECO:0000313" key="6">
    <source>
        <dbReference type="EMBL" id="MDQ0369849.1"/>
    </source>
</evidence>
<name>A0AAE3W5I7_9ACTN</name>
<dbReference type="Pfam" id="PF00196">
    <property type="entry name" value="GerE"/>
    <property type="match status" value="1"/>
</dbReference>
<dbReference type="SMART" id="SM00421">
    <property type="entry name" value="HTH_LUXR"/>
    <property type="match status" value="1"/>
</dbReference>
<dbReference type="CDD" id="cd17535">
    <property type="entry name" value="REC_NarL-like"/>
    <property type="match status" value="1"/>
</dbReference>
<dbReference type="GO" id="GO:0000160">
    <property type="term" value="P:phosphorelay signal transduction system"/>
    <property type="evidence" value="ECO:0007669"/>
    <property type="project" value="InterPro"/>
</dbReference>
<dbReference type="GO" id="GO:0003677">
    <property type="term" value="F:DNA binding"/>
    <property type="evidence" value="ECO:0007669"/>
    <property type="project" value="UniProtKB-KW"/>
</dbReference>
<dbReference type="InterPro" id="IPR001789">
    <property type="entry name" value="Sig_transdc_resp-reg_receiver"/>
</dbReference>
<evidence type="ECO:0000256" key="3">
    <source>
        <dbReference type="PROSITE-ProRule" id="PRU00169"/>
    </source>
</evidence>
<protein>
    <submittedName>
        <fullName evidence="6">DNA-binding NarL/FixJ family response regulator</fullName>
    </submittedName>
</protein>
<dbReference type="InterPro" id="IPR016032">
    <property type="entry name" value="Sig_transdc_resp-reg_C-effctor"/>
</dbReference>
<dbReference type="PROSITE" id="PS00622">
    <property type="entry name" value="HTH_LUXR_1"/>
    <property type="match status" value="1"/>
</dbReference>
<evidence type="ECO:0000259" key="4">
    <source>
        <dbReference type="PROSITE" id="PS50043"/>
    </source>
</evidence>
<dbReference type="PANTHER" id="PTHR43214">
    <property type="entry name" value="TWO-COMPONENT RESPONSE REGULATOR"/>
    <property type="match status" value="1"/>
</dbReference>
<dbReference type="InterPro" id="IPR000792">
    <property type="entry name" value="Tscrpt_reg_LuxR_C"/>
</dbReference>
<dbReference type="SMART" id="SM00448">
    <property type="entry name" value="REC"/>
    <property type="match status" value="1"/>
</dbReference>
<organism evidence="6 7">
    <name type="scientific">Catenuloplanes indicus</name>
    <dbReference type="NCBI Taxonomy" id="137267"/>
    <lineage>
        <taxon>Bacteria</taxon>
        <taxon>Bacillati</taxon>
        <taxon>Actinomycetota</taxon>
        <taxon>Actinomycetes</taxon>
        <taxon>Micromonosporales</taxon>
        <taxon>Micromonosporaceae</taxon>
        <taxon>Catenuloplanes</taxon>
    </lineage>
</organism>
<gene>
    <name evidence="6" type="ORF">J2S42_006518</name>
</gene>
<feature type="domain" description="HTH luxR-type" evidence="4">
    <location>
        <begin position="154"/>
        <end position="219"/>
    </location>
</feature>
<dbReference type="PRINTS" id="PR00038">
    <property type="entry name" value="HTHLUXR"/>
</dbReference>
<dbReference type="SUPFAM" id="SSF52172">
    <property type="entry name" value="CheY-like"/>
    <property type="match status" value="1"/>
</dbReference>
<dbReference type="GO" id="GO:0006355">
    <property type="term" value="P:regulation of DNA-templated transcription"/>
    <property type="evidence" value="ECO:0007669"/>
    <property type="project" value="InterPro"/>
</dbReference>
<dbReference type="RefSeq" id="WP_307245386.1">
    <property type="nucleotide sequence ID" value="NZ_JAUSUZ010000001.1"/>
</dbReference>
<sequence length="219" mass="23769">MIRVLVVDDNPIVRDALRSHLDASGTVLVVGEAGDGRAALAAARRLRPHVTLLDYRMPVADGLSIVAELARITAVLALTSEDAGTVVSEMLRGGARGYLVHGEFDPAELVRAVTVVASGRSWLSPAAATVAAEALRRAQEAAEAGARADQRHREIRRRYGLTPREREVLDLVAEGLANVVIAERLRLTEKTVKNHLHAVFTKLGVRNRTEAVLRWTGRQ</sequence>
<keyword evidence="1 3" id="KW-0597">Phosphoprotein</keyword>
<keyword evidence="7" id="KW-1185">Reference proteome</keyword>
<dbReference type="InterPro" id="IPR039420">
    <property type="entry name" value="WalR-like"/>
</dbReference>
<dbReference type="Pfam" id="PF00072">
    <property type="entry name" value="Response_reg"/>
    <property type="match status" value="1"/>
</dbReference>
<evidence type="ECO:0000256" key="1">
    <source>
        <dbReference type="ARBA" id="ARBA00022553"/>
    </source>
</evidence>
<reference evidence="6 7" key="1">
    <citation type="submission" date="2023-07" db="EMBL/GenBank/DDBJ databases">
        <title>Sequencing the genomes of 1000 actinobacteria strains.</title>
        <authorList>
            <person name="Klenk H.-P."/>
        </authorList>
    </citation>
    <scope>NUCLEOTIDE SEQUENCE [LARGE SCALE GENOMIC DNA]</scope>
    <source>
        <strain evidence="6 7">DSM 44709</strain>
    </source>
</reference>
<dbReference type="InterPro" id="IPR058245">
    <property type="entry name" value="NreC/VraR/RcsB-like_REC"/>
</dbReference>
<dbReference type="Proteomes" id="UP001240236">
    <property type="component" value="Unassembled WGS sequence"/>
</dbReference>
<dbReference type="PROSITE" id="PS50043">
    <property type="entry name" value="HTH_LUXR_2"/>
    <property type="match status" value="1"/>
</dbReference>
<dbReference type="PROSITE" id="PS50110">
    <property type="entry name" value="RESPONSE_REGULATORY"/>
    <property type="match status" value="1"/>
</dbReference>
<dbReference type="Gene3D" id="3.40.50.2300">
    <property type="match status" value="1"/>
</dbReference>
<accession>A0AAE3W5I7</accession>
<feature type="domain" description="Response regulatory" evidence="5">
    <location>
        <begin position="3"/>
        <end position="116"/>
    </location>
</feature>
<comment type="caution">
    <text evidence="6">The sequence shown here is derived from an EMBL/GenBank/DDBJ whole genome shotgun (WGS) entry which is preliminary data.</text>
</comment>
<dbReference type="EMBL" id="JAUSUZ010000001">
    <property type="protein sequence ID" value="MDQ0369849.1"/>
    <property type="molecule type" value="Genomic_DNA"/>
</dbReference>
<evidence type="ECO:0000256" key="2">
    <source>
        <dbReference type="ARBA" id="ARBA00023125"/>
    </source>
</evidence>
<feature type="modified residue" description="4-aspartylphosphate" evidence="3">
    <location>
        <position position="54"/>
    </location>
</feature>
<evidence type="ECO:0000259" key="5">
    <source>
        <dbReference type="PROSITE" id="PS50110"/>
    </source>
</evidence>
<dbReference type="CDD" id="cd06170">
    <property type="entry name" value="LuxR_C_like"/>
    <property type="match status" value="1"/>
</dbReference>
<dbReference type="InterPro" id="IPR011006">
    <property type="entry name" value="CheY-like_superfamily"/>
</dbReference>
<dbReference type="AlphaFoldDB" id="A0AAE3W5I7"/>
<proteinExistence type="predicted"/>